<dbReference type="EMBL" id="MN741001">
    <property type="protein sequence ID" value="QHU22203.1"/>
    <property type="molecule type" value="Genomic_DNA"/>
</dbReference>
<name>A0A6C0KY71_9ZZZZ</name>
<dbReference type="AlphaFoldDB" id="A0A6C0KY71"/>
<sequence>MPSHQRIAKEPSTAMNAFQRLIAERKAVAHALCSVAKTAKKEKELASKAVRFDWAHARPEERAAWTKAKEMRLTKRFAD</sequence>
<organism evidence="1">
    <name type="scientific">viral metagenome</name>
    <dbReference type="NCBI Taxonomy" id="1070528"/>
    <lineage>
        <taxon>unclassified sequences</taxon>
        <taxon>metagenomes</taxon>
        <taxon>organismal metagenomes</taxon>
    </lineage>
</organism>
<accession>A0A6C0KY71</accession>
<protein>
    <submittedName>
        <fullName evidence="1">Uncharacterized protein</fullName>
    </submittedName>
</protein>
<proteinExistence type="predicted"/>
<reference evidence="1" key="1">
    <citation type="journal article" date="2020" name="Nature">
        <title>Giant virus diversity and host interactions through global metagenomics.</title>
        <authorList>
            <person name="Schulz F."/>
            <person name="Roux S."/>
            <person name="Paez-Espino D."/>
            <person name="Jungbluth S."/>
            <person name="Walsh D.A."/>
            <person name="Denef V.J."/>
            <person name="McMahon K.D."/>
            <person name="Konstantinidis K.T."/>
            <person name="Eloe-Fadrosh E.A."/>
            <person name="Kyrpides N.C."/>
            <person name="Woyke T."/>
        </authorList>
    </citation>
    <scope>NUCLEOTIDE SEQUENCE</scope>
    <source>
        <strain evidence="1">GVMAG-S-3300013286-35</strain>
    </source>
</reference>
<evidence type="ECO:0000313" key="1">
    <source>
        <dbReference type="EMBL" id="QHU22203.1"/>
    </source>
</evidence>